<dbReference type="SUPFAM" id="SSF88946">
    <property type="entry name" value="Sigma2 domain of RNA polymerase sigma factors"/>
    <property type="match status" value="1"/>
</dbReference>
<dbReference type="PATRIC" id="fig|1229758.3.peg.286"/>
<keyword evidence="2" id="KW-1185">Reference proteome</keyword>
<protein>
    <submittedName>
        <fullName evidence="1">ECF subfamily RNA polymerase sigma factor</fullName>
    </submittedName>
</protein>
<dbReference type="KEGG" id="lcn:C270_01440"/>
<proteinExistence type="predicted"/>
<reference evidence="1 2" key="1">
    <citation type="journal article" date="2012" name="J. Bacteriol.">
        <title>Complete genome sequence of Leuconostoc carnosum strain JB16, isolated from Kimchi.</title>
        <authorList>
            <person name="Jung J.Y."/>
            <person name="Lee S.H."/>
            <person name="Jeon C.O."/>
        </authorList>
    </citation>
    <scope>NUCLEOTIDE SEQUENCE [LARGE SCALE GENOMIC DNA]</scope>
    <source>
        <strain evidence="1 2">JB16</strain>
    </source>
</reference>
<dbReference type="GeneID" id="61186754"/>
<gene>
    <name evidence="1" type="ordered locus">C270_01440</name>
</gene>
<dbReference type="GO" id="GO:0006352">
    <property type="term" value="P:DNA-templated transcription initiation"/>
    <property type="evidence" value="ECO:0007669"/>
    <property type="project" value="InterPro"/>
</dbReference>
<dbReference type="EMBL" id="CP003851">
    <property type="protein sequence ID" value="AFT81207.1"/>
    <property type="molecule type" value="Genomic_DNA"/>
</dbReference>
<dbReference type="Proteomes" id="UP000006299">
    <property type="component" value="Chromosome"/>
</dbReference>
<dbReference type="RefSeq" id="WP_014973821.1">
    <property type="nucleotide sequence ID" value="NC_018673.1"/>
</dbReference>
<dbReference type="AlphaFoldDB" id="K0DCI5"/>
<dbReference type="InterPro" id="IPR013325">
    <property type="entry name" value="RNA_pol_sigma_r2"/>
</dbReference>
<name>K0DCI5_LEUCJ</name>
<organism evidence="1 2">
    <name type="scientific">Leuconostoc carnosum (strain JB16)</name>
    <dbReference type="NCBI Taxonomy" id="1229758"/>
    <lineage>
        <taxon>Bacteria</taxon>
        <taxon>Bacillati</taxon>
        <taxon>Bacillota</taxon>
        <taxon>Bacilli</taxon>
        <taxon>Lactobacillales</taxon>
        <taxon>Lactobacillaceae</taxon>
        <taxon>Leuconostoc</taxon>
    </lineage>
</organism>
<accession>K0DCI5</accession>
<dbReference type="HOGENOM" id="CLU_2409693_0_0_9"/>
<dbReference type="Gene3D" id="1.10.1740.10">
    <property type="match status" value="1"/>
</dbReference>
<dbReference type="STRING" id="1229758.C270_01440"/>
<sequence length="92" mass="10912">MLVDIAHEIIGFLINQNMQKQDAEDIVQDIFVKWIQTDLVLPLDKLRPWLYRVAYPERNITFGFNGEKSQELIAGDVIFKKIQIHKVLYRIR</sequence>
<dbReference type="GO" id="GO:0003700">
    <property type="term" value="F:DNA-binding transcription factor activity"/>
    <property type="evidence" value="ECO:0007669"/>
    <property type="project" value="InterPro"/>
</dbReference>
<evidence type="ECO:0000313" key="2">
    <source>
        <dbReference type="Proteomes" id="UP000006299"/>
    </source>
</evidence>
<evidence type="ECO:0000313" key="1">
    <source>
        <dbReference type="EMBL" id="AFT81207.1"/>
    </source>
</evidence>
<dbReference type="eggNOG" id="COG1595">
    <property type="taxonomic scope" value="Bacteria"/>
</dbReference>